<evidence type="ECO:0000256" key="3">
    <source>
        <dbReference type="ARBA" id="ARBA00022525"/>
    </source>
</evidence>
<reference evidence="8" key="1">
    <citation type="journal article" date="2023" name="G3 (Bethesda)">
        <title>A reference genome for the long-term kleptoplast-retaining sea slug Elysia crispata morphotype clarki.</title>
        <authorList>
            <person name="Eastman K.E."/>
            <person name="Pendleton A.L."/>
            <person name="Shaikh M.A."/>
            <person name="Suttiyut T."/>
            <person name="Ogas R."/>
            <person name="Tomko P."/>
            <person name="Gavelis G."/>
            <person name="Widhalm J.R."/>
            <person name="Wisecaver J.H."/>
        </authorList>
    </citation>
    <scope>NUCLEOTIDE SEQUENCE</scope>
    <source>
        <strain evidence="8">ECLA1</strain>
    </source>
</reference>
<dbReference type="InterPro" id="IPR008983">
    <property type="entry name" value="Tumour_necrosis_fac-like_dom"/>
</dbReference>
<dbReference type="PANTHER" id="PTHR15151:SF24">
    <property type="entry name" value="A PROLIFERATION-INDUCING LIGAND-LIKE PROTEIN-RELATED"/>
    <property type="match status" value="1"/>
</dbReference>
<comment type="subcellular location">
    <subcellularLocation>
        <location evidence="1">Secreted</location>
    </subcellularLocation>
</comment>
<evidence type="ECO:0000256" key="6">
    <source>
        <dbReference type="SAM" id="MobiDB-lite"/>
    </source>
</evidence>
<keyword evidence="3" id="KW-0964">Secreted</keyword>
<gene>
    <name evidence="8" type="ORF">RRG08_059683</name>
</gene>
<feature type="compositionally biased region" description="Basic residues" evidence="6">
    <location>
        <begin position="574"/>
        <end position="600"/>
    </location>
</feature>
<keyword evidence="7" id="KW-1133">Transmembrane helix</keyword>
<feature type="compositionally biased region" description="Acidic residues" evidence="6">
    <location>
        <begin position="457"/>
        <end position="478"/>
    </location>
</feature>
<feature type="region of interest" description="Disordered" evidence="6">
    <location>
        <begin position="173"/>
        <end position="207"/>
    </location>
</feature>
<evidence type="ECO:0000256" key="1">
    <source>
        <dbReference type="ARBA" id="ARBA00004613"/>
    </source>
</evidence>
<feature type="compositionally biased region" description="Basic and acidic residues" evidence="6">
    <location>
        <begin position="1"/>
        <end position="11"/>
    </location>
</feature>
<proteinExistence type="predicted"/>
<dbReference type="GO" id="GO:0005615">
    <property type="term" value="C:extracellular space"/>
    <property type="evidence" value="ECO:0007669"/>
    <property type="project" value="UniProtKB-KW"/>
</dbReference>
<keyword evidence="9" id="KW-1185">Reference proteome</keyword>
<feature type="transmembrane region" description="Helical" evidence="7">
    <location>
        <begin position="291"/>
        <end position="312"/>
    </location>
</feature>
<dbReference type="EMBL" id="JAWDGP010000547">
    <property type="protein sequence ID" value="KAK3799639.1"/>
    <property type="molecule type" value="Genomic_DNA"/>
</dbReference>
<feature type="region of interest" description="Disordered" evidence="6">
    <location>
        <begin position="447"/>
        <end position="515"/>
    </location>
</feature>
<name>A0AAE1B599_9GAST</name>
<feature type="compositionally biased region" description="Basic and acidic residues" evidence="6">
    <location>
        <begin position="235"/>
        <end position="261"/>
    </location>
</feature>
<dbReference type="Gene3D" id="2.60.120.40">
    <property type="match status" value="1"/>
</dbReference>
<keyword evidence="2" id="KW-0202">Cytokine</keyword>
<feature type="region of interest" description="Disordered" evidence="6">
    <location>
        <begin position="235"/>
        <end position="266"/>
    </location>
</feature>
<evidence type="ECO:0000256" key="7">
    <source>
        <dbReference type="SAM" id="Phobius"/>
    </source>
</evidence>
<feature type="compositionally biased region" description="Polar residues" evidence="6">
    <location>
        <begin position="181"/>
        <end position="207"/>
    </location>
</feature>
<evidence type="ECO:0000256" key="5">
    <source>
        <dbReference type="ARBA" id="ARBA00023180"/>
    </source>
</evidence>
<dbReference type="SUPFAM" id="SSF49842">
    <property type="entry name" value="TNF-like"/>
    <property type="match status" value="1"/>
</dbReference>
<dbReference type="Proteomes" id="UP001283361">
    <property type="component" value="Unassembled WGS sequence"/>
</dbReference>
<evidence type="ECO:0000313" key="9">
    <source>
        <dbReference type="Proteomes" id="UP001283361"/>
    </source>
</evidence>
<feature type="region of interest" description="Disordered" evidence="6">
    <location>
        <begin position="560"/>
        <end position="600"/>
    </location>
</feature>
<feature type="compositionally biased region" description="Basic and acidic residues" evidence="6">
    <location>
        <begin position="479"/>
        <end position="488"/>
    </location>
</feature>
<feature type="compositionally biased region" description="Acidic residues" evidence="6">
    <location>
        <begin position="489"/>
        <end position="498"/>
    </location>
</feature>
<evidence type="ECO:0000256" key="4">
    <source>
        <dbReference type="ARBA" id="ARBA00023157"/>
    </source>
</evidence>
<feature type="region of interest" description="Disordered" evidence="6">
    <location>
        <begin position="1"/>
        <end position="20"/>
    </location>
</feature>
<keyword evidence="5" id="KW-0325">Glycoprotein</keyword>
<protein>
    <submittedName>
        <fullName evidence="8">Uncharacterized protein</fullName>
    </submittedName>
</protein>
<dbReference type="AlphaFoldDB" id="A0AAE1B599"/>
<keyword evidence="7" id="KW-0472">Membrane</keyword>
<comment type="caution">
    <text evidence="8">The sequence shown here is derived from an EMBL/GenBank/DDBJ whole genome shotgun (WGS) entry which is preliminary data.</text>
</comment>
<evidence type="ECO:0000256" key="2">
    <source>
        <dbReference type="ARBA" id="ARBA00022514"/>
    </source>
</evidence>
<dbReference type="PANTHER" id="PTHR15151">
    <property type="entry name" value="PROTEIN EIGER"/>
    <property type="match status" value="1"/>
</dbReference>
<keyword evidence="7" id="KW-0812">Transmembrane</keyword>
<dbReference type="GO" id="GO:0005125">
    <property type="term" value="F:cytokine activity"/>
    <property type="evidence" value="ECO:0007669"/>
    <property type="project" value="UniProtKB-KW"/>
</dbReference>
<accession>A0AAE1B599</accession>
<keyword evidence="4" id="KW-1015">Disulfide bond</keyword>
<dbReference type="InterPro" id="IPR051748">
    <property type="entry name" value="TNF_Ligand_Superfamily"/>
</dbReference>
<sequence>MAGRIDRHQEIDSTPGPQYCNFGHSTQQMRSRSHLFLSPHNSEGLSIGVHVAGSKLQSAELAEEQISHHLIDSGVSNSSKTQRQDSGYFDMAADYTVDIEREEEMFVEPNKINAFSNIEQETASEQRWRYGDIPEVMFSLDGKVHRAAEEGDICHESRDFEEGLRVPASEYVLEEEDSKSQENSSGSQPDQDPSCVMSQQTCSVSESGNDPYPGYSLQFLRALAMLAGSRLHLTSAKEENEETQKRVGTADRRESMSKYDNRSPGLLSMSNDSSNWTYDETEDIRVQMSRLWLVVKALSLAVLLLAVVMVILCYKVHSLQCPEMAVAGSDPVASSYQTNQIASLHGTSGEKDSTDSASTTRVEYLDIAGQANHGPRPLDLRGYSPDKDELLWLDHEVTADQDSGLWSREVPRGNGARTRILQSRSLSELFHPPLELTSFLFPLKNQRDDGFGGDNANDGDDDNDDENVDEKDDEDNEAEDFHVDKDGDGGGDNDDEDSNGNSGGESRTHTETVPDAVEIYPSGLSWIKNESLKNGSRFLAPAQMLTSSSEPVQEKLLSRGIRAARSAKNATSAKKGRKGKGRQGKRTGKKNWKNNKKGRCGKVSTRYSQEHFLEGCYHRFEGSSYRRCLSSLLGPLFTRTGGRMTRGLTITSETYEGNFDNFFVMHTNFTVQCITVKRWPQQPKVCRDKLVRIQDANTPLGFFKPAKSNEKTKWKQLAKFDMKKGQFQVKKPGVYFVQAHLYYEDPSKTHWVAIFHNRQAVLACPPGGFRSSTNAKGKDNQRVCQTSGLIHLFSNSTLEIRTMEPRMEVALKAEKMATFKMIRLRPA</sequence>
<evidence type="ECO:0000313" key="8">
    <source>
        <dbReference type="EMBL" id="KAK3799639.1"/>
    </source>
</evidence>
<organism evidence="8 9">
    <name type="scientific">Elysia crispata</name>
    <name type="common">lettuce slug</name>
    <dbReference type="NCBI Taxonomy" id="231223"/>
    <lineage>
        <taxon>Eukaryota</taxon>
        <taxon>Metazoa</taxon>
        <taxon>Spiralia</taxon>
        <taxon>Lophotrochozoa</taxon>
        <taxon>Mollusca</taxon>
        <taxon>Gastropoda</taxon>
        <taxon>Heterobranchia</taxon>
        <taxon>Euthyneura</taxon>
        <taxon>Panpulmonata</taxon>
        <taxon>Sacoglossa</taxon>
        <taxon>Placobranchoidea</taxon>
        <taxon>Plakobranchidae</taxon>
        <taxon>Elysia</taxon>
    </lineage>
</organism>